<feature type="region of interest" description="Disordered" evidence="1">
    <location>
        <begin position="47"/>
        <end position="73"/>
    </location>
</feature>
<reference evidence="2" key="1">
    <citation type="submission" date="2020-11" db="EMBL/GenBank/DDBJ databases">
        <authorList>
            <person name="Tran Van P."/>
        </authorList>
    </citation>
    <scope>NUCLEOTIDE SEQUENCE</scope>
</reference>
<dbReference type="EMBL" id="OC919879">
    <property type="protein sequence ID" value="CAD7651999.1"/>
    <property type="molecule type" value="Genomic_DNA"/>
</dbReference>
<accession>A0A7R9M1W6</accession>
<evidence type="ECO:0000256" key="1">
    <source>
        <dbReference type="SAM" id="MobiDB-lite"/>
    </source>
</evidence>
<sequence length="185" mass="20776">MSGRGDNGNVRMTGYRLGVNDRGYDDNHANHTIDSVCELEKLSIGTESDTKVDVKDPDTETTGASAPPMDHQIQSRRLYDLPKRPPVPPPKPPGLVVNRPCASKTRVEVVEPPKGPAHYFAPKPFVPNWHQMFKRIESPHKKWGFSPDKDRLENVTFGIKVNISWVRLGKGVTLGYTPYSYIKKL</sequence>
<proteinExistence type="predicted"/>
<dbReference type="Proteomes" id="UP000728032">
    <property type="component" value="Unassembled WGS sequence"/>
</dbReference>
<organism evidence="2">
    <name type="scientific">Oppiella nova</name>
    <dbReference type="NCBI Taxonomy" id="334625"/>
    <lineage>
        <taxon>Eukaryota</taxon>
        <taxon>Metazoa</taxon>
        <taxon>Ecdysozoa</taxon>
        <taxon>Arthropoda</taxon>
        <taxon>Chelicerata</taxon>
        <taxon>Arachnida</taxon>
        <taxon>Acari</taxon>
        <taxon>Acariformes</taxon>
        <taxon>Sarcoptiformes</taxon>
        <taxon>Oribatida</taxon>
        <taxon>Brachypylina</taxon>
        <taxon>Oppioidea</taxon>
        <taxon>Oppiidae</taxon>
        <taxon>Oppiella</taxon>
    </lineage>
</organism>
<evidence type="ECO:0000313" key="2">
    <source>
        <dbReference type="EMBL" id="CAD7651999.1"/>
    </source>
</evidence>
<feature type="compositionally biased region" description="Basic and acidic residues" evidence="1">
    <location>
        <begin position="48"/>
        <end position="58"/>
    </location>
</feature>
<name>A0A7R9M1W6_9ACAR</name>
<protein>
    <submittedName>
        <fullName evidence="2">Uncharacterized protein</fullName>
    </submittedName>
</protein>
<gene>
    <name evidence="2" type="ORF">ONB1V03_LOCUS8666</name>
</gene>
<keyword evidence="3" id="KW-1185">Reference proteome</keyword>
<dbReference type="AlphaFoldDB" id="A0A7R9M1W6"/>
<evidence type="ECO:0000313" key="3">
    <source>
        <dbReference type="Proteomes" id="UP000728032"/>
    </source>
</evidence>
<dbReference type="EMBL" id="CAJPVJ010005054">
    <property type="protein sequence ID" value="CAG2169183.1"/>
    <property type="molecule type" value="Genomic_DNA"/>
</dbReference>